<reference evidence="2 3" key="1">
    <citation type="journal article" date="2015" name="Genome Announc.">
        <title>Complete Genome Sequence of Methanosphaerula palustris E1-9CT, a Hydrogenotrophic Methanogen Isolated from a Minerotrophic Fen Peatland.</title>
        <authorList>
            <person name="Cadillo-Quiroz H."/>
            <person name="Browne P."/>
            <person name="Kyrpides N."/>
            <person name="Woyke T."/>
            <person name="Goodwin L."/>
            <person name="Detter C."/>
            <person name="Yavitt J.B."/>
            <person name="Zinder S.H."/>
        </authorList>
    </citation>
    <scope>NUCLEOTIDE SEQUENCE [LARGE SCALE GENOMIC DNA]</scope>
    <source>
        <strain evidence="3">ATCC BAA-1556 / DSM 19958 / E1-9c</strain>
    </source>
</reference>
<dbReference type="STRING" id="521011.Mpal_2089"/>
<dbReference type="AlphaFoldDB" id="B8GDN6"/>
<accession>B8GDN6</accession>
<dbReference type="InterPro" id="IPR004521">
    <property type="entry name" value="Uncharacterised_CHP00451"/>
</dbReference>
<dbReference type="SUPFAM" id="SSF52402">
    <property type="entry name" value="Adenine nucleotide alpha hydrolases-like"/>
    <property type="match status" value="1"/>
</dbReference>
<dbReference type="PANTHER" id="PTHR43196">
    <property type="entry name" value="SULFATE ADENYLYLTRANSFERASE SUBUNIT 2"/>
    <property type="match status" value="1"/>
</dbReference>
<sequence>MPSLYLGKIQLHWCDSCHVPVLGGRCRCGAETRSVPLTPPGDMRPAFEYDIDLINRIYTAHFGTPLIPDGHLALLNKVPDKDRMEEIVVGGAVVGQIRYLPEKEEWEPIPRPAAAALLTPTERFVVIDDGAIPSIRDEGASVLAPGLAWIADSVEAGDEVFIMTRDHQCVGVGRARVGAAEARTMERGAIVRTRRNTSAPCIPGEATWADAVRANQAIIDNYEAMAMAFVRDVAAANPIPATVSFSGGKDSLVTLLIVQKALGKVPILFSDTGLEFPETYQNLKDVQEKYDLEVVSCSGEAAFWETLTEQGPPAVDARWCCKVCKLTPIGGAIRERWGECLSFIGQRKYESFKRMKSGRVWRNPNLPIQLSAAPIQHWTALHVWLYLFAEEAPYNALYRAGFDRVGCYMCPSSDLSVLLRIEQEYPDLWEQWNHRIAAWQQDKGLPEDWFRSGSWRKRAGDSGEEDSSC</sequence>
<dbReference type="InterPro" id="IPR036974">
    <property type="entry name" value="PUA_sf"/>
</dbReference>
<evidence type="ECO:0000259" key="1">
    <source>
        <dbReference type="SMART" id="SM00359"/>
    </source>
</evidence>
<dbReference type="GO" id="GO:0003824">
    <property type="term" value="F:catalytic activity"/>
    <property type="evidence" value="ECO:0007669"/>
    <property type="project" value="InterPro"/>
</dbReference>
<feature type="domain" description="PUA" evidence="1">
    <location>
        <begin position="123"/>
        <end position="198"/>
    </location>
</feature>
<dbReference type="Proteomes" id="UP000002457">
    <property type="component" value="Chromosome"/>
</dbReference>
<dbReference type="Pfam" id="PF01472">
    <property type="entry name" value="PUA"/>
    <property type="match status" value="1"/>
</dbReference>
<dbReference type="RefSeq" id="WP_012618706.1">
    <property type="nucleotide sequence ID" value="NC_011832.1"/>
</dbReference>
<dbReference type="GeneID" id="7271566"/>
<gene>
    <name evidence="2" type="ordered locus">Mpal_2089</name>
</gene>
<name>B8GDN6_METPE</name>
<dbReference type="InterPro" id="IPR050128">
    <property type="entry name" value="Sulfate_adenylyltrnsfr_sub2"/>
</dbReference>
<keyword evidence="3" id="KW-1185">Reference proteome</keyword>
<dbReference type="SMART" id="SM00359">
    <property type="entry name" value="PUA"/>
    <property type="match status" value="1"/>
</dbReference>
<dbReference type="InterPro" id="IPR014729">
    <property type="entry name" value="Rossmann-like_a/b/a_fold"/>
</dbReference>
<dbReference type="GO" id="GO:0003723">
    <property type="term" value="F:RNA binding"/>
    <property type="evidence" value="ECO:0007669"/>
    <property type="project" value="InterPro"/>
</dbReference>
<dbReference type="eggNOG" id="arCOG00073">
    <property type="taxonomic scope" value="Archaea"/>
</dbReference>
<dbReference type="InterPro" id="IPR015947">
    <property type="entry name" value="PUA-like_sf"/>
</dbReference>
<dbReference type="HOGENOM" id="CLU_026622_0_0_2"/>
<dbReference type="Pfam" id="PF01507">
    <property type="entry name" value="PAPS_reduct"/>
    <property type="match status" value="1"/>
</dbReference>
<dbReference type="NCBIfam" id="TIGR00451">
    <property type="entry name" value="unchar_dom_2"/>
    <property type="match status" value="1"/>
</dbReference>
<evidence type="ECO:0000313" key="3">
    <source>
        <dbReference type="Proteomes" id="UP000002457"/>
    </source>
</evidence>
<dbReference type="EMBL" id="CP001338">
    <property type="protein sequence ID" value="ACL17387.1"/>
    <property type="molecule type" value="Genomic_DNA"/>
</dbReference>
<dbReference type="PANTHER" id="PTHR43196:SF2">
    <property type="entry name" value="PHOSPHOADENOSINE PHOSPHOSULFATE REDUCTASE"/>
    <property type="match status" value="1"/>
</dbReference>
<proteinExistence type="predicted"/>
<evidence type="ECO:0000313" key="2">
    <source>
        <dbReference type="EMBL" id="ACL17387.1"/>
    </source>
</evidence>
<dbReference type="CDD" id="cd23947">
    <property type="entry name" value="PAPS_reductase-like_YbdN"/>
    <property type="match status" value="1"/>
</dbReference>
<organism evidence="2 3">
    <name type="scientific">Methanosphaerula palustris (strain ATCC BAA-1556 / DSM 19958 / E1-9c)</name>
    <dbReference type="NCBI Taxonomy" id="521011"/>
    <lineage>
        <taxon>Archaea</taxon>
        <taxon>Methanobacteriati</taxon>
        <taxon>Methanobacteriota</taxon>
        <taxon>Stenosarchaea group</taxon>
        <taxon>Methanomicrobia</taxon>
        <taxon>Methanomicrobiales</taxon>
        <taxon>Methanoregulaceae</taxon>
        <taxon>Methanosphaerula</taxon>
    </lineage>
</organism>
<dbReference type="Gene3D" id="3.40.50.620">
    <property type="entry name" value="HUPs"/>
    <property type="match status" value="1"/>
</dbReference>
<protein>
    <submittedName>
        <fullName evidence="2">Phosphoadenosine phosphosulfate reductase</fullName>
    </submittedName>
</protein>
<dbReference type="Gene3D" id="2.30.130.10">
    <property type="entry name" value="PUA domain"/>
    <property type="match status" value="1"/>
</dbReference>
<dbReference type="KEGG" id="mpl:Mpal_2089"/>
<dbReference type="InterPro" id="IPR002478">
    <property type="entry name" value="PUA"/>
</dbReference>
<dbReference type="InterPro" id="IPR002500">
    <property type="entry name" value="PAPS_reduct_dom"/>
</dbReference>
<dbReference type="PROSITE" id="PS50890">
    <property type="entry name" value="PUA"/>
    <property type="match status" value="1"/>
</dbReference>
<dbReference type="SUPFAM" id="SSF88697">
    <property type="entry name" value="PUA domain-like"/>
    <property type="match status" value="1"/>
</dbReference>
<dbReference type="OrthoDB" id="5817at2157"/>